<dbReference type="InterPro" id="IPR008969">
    <property type="entry name" value="CarboxyPept-like_regulatory"/>
</dbReference>
<dbReference type="PROSITE" id="PS00430">
    <property type="entry name" value="TONB_DEPENDENT_REC_1"/>
    <property type="match status" value="1"/>
</dbReference>
<organism evidence="2 3">
    <name type="scientific">Methanohalobium evestigatum (strain ATCC BAA-1072 / DSM 3721 / NBRC 107634 / OCM 161 / Z-7303)</name>
    <dbReference type="NCBI Taxonomy" id="644295"/>
    <lineage>
        <taxon>Archaea</taxon>
        <taxon>Methanobacteriati</taxon>
        <taxon>Methanobacteriota</taxon>
        <taxon>Stenosarchaea group</taxon>
        <taxon>Methanomicrobia</taxon>
        <taxon>Methanosarcinales</taxon>
        <taxon>Methanosarcinaceae</taxon>
        <taxon>Methanohalobium</taxon>
    </lineage>
</organism>
<feature type="compositionally biased region" description="Polar residues" evidence="1">
    <location>
        <begin position="491"/>
        <end position="502"/>
    </location>
</feature>
<accession>D7E8H5</accession>
<dbReference type="Proteomes" id="UP000000391">
    <property type="component" value="Chromosome"/>
</dbReference>
<dbReference type="GeneID" id="9346233"/>
<dbReference type="EMBL" id="CP002069">
    <property type="protein sequence ID" value="ADI73517.1"/>
    <property type="molecule type" value="Genomic_DNA"/>
</dbReference>
<feature type="compositionally biased region" description="Acidic residues" evidence="1">
    <location>
        <begin position="357"/>
        <end position="366"/>
    </location>
</feature>
<feature type="compositionally biased region" description="Basic and acidic residues" evidence="1">
    <location>
        <begin position="541"/>
        <end position="550"/>
    </location>
</feature>
<feature type="compositionally biased region" description="Basic and acidic residues" evidence="1">
    <location>
        <begin position="327"/>
        <end position="336"/>
    </location>
</feature>
<gene>
    <name evidence="2" type="ordered locus">Metev_0611</name>
</gene>
<dbReference type="AlphaFoldDB" id="D7E8H5"/>
<protein>
    <recommendedName>
        <fullName evidence="4">Carboxypeptidase regulatory-like domain-containing protein</fullName>
    </recommendedName>
</protein>
<keyword evidence="3" id="KW-1185">Reference proteome</keyword>
<sequence length="609" mass="67685" precursor="true">MNMSKNTFLRTIILISAALVLLAGSASATNESITISSPSNGTTFEHGETVTVYAQTTDPDMTKPMLQTSNNLGTWDPMDQIDNNLFVKTWNTSSLENKNESYIISVKSSLSEQEYFDSIDIEIEESDITHESGSDTKNLTVDGLKDGNTYNINGSIWVQVVDEDTTNPVSNPNIKIQNPSILNTYEGTESGLVKLDWMNLDGEQLDPGKYMVSITAEGYNKEEYLVNLEEPEEEEPEEPELDVMGLDNRVLVNSKTDIWVMDSETGEPVEDATIKMVDKESNTVIRSEKTTDYGEVYWHWDIAGYFTVVVSKPGYDKETTSVRVVHESDIGTHPDFDDSESTSSDDSSGSDNGNDGSDTDTQDKDEDLTLREVQQYLDENHKINGESYQIMSPNEVERIEKRSYQRGYQNGTAAAKEEEGPIAGLILSNPAIAVLIAVALGGLSFAGGAKVGNVRDLNLNPSSLIPDRNPHDEDEDDLIMNNEDVPDIQIPYTSKPEQSSTDDNNEEDQSTGKEQEETQQHSSDTDEKTEERLMELLTPKQKKELLKSIESEDQSNQEVSDSGPDIPEEPSPEELAGEQKQKSKPKPVQPFDTSEYDELAEKMQNKGGW</sequence>
<feature type="compositionally biased region" description="Basic and acidic residues" evidence="1">
    <location>
        <begin position="510"/>
        <end position="534"/>
    </location>
</feature>
<reference evidence="2 3" key="1">
    <citation type="submission" date="2010-06" db="EMBL/GenBank/DDBJ databases">
        <title>Complete sequence chromosome of Methanohalobium evestigatum Z-7303.</title>
        <authorList>
            <consortium name="US DOE Joint Genome Institute"/>
            <person name="Lucas S."/>
            <person name="Copeland A."/>
            <person name="Lapidus A."/>
            <person name="Cheng J.-F."/>
            <person name="Bruce D."/>
            <person name="Goodwin L."/>
            <person name="Pitluck S."/>
            <person name="Saunders E."/>
            <person name="Detter J.C."/>
            <person name="Han C."/>
            <person name="Tapia R."/>
            <person name="Land M."/>
            <person name="Hauser L."/>
            <person name="Kyrpides N."/>
            <person name="Mikhailova N."/>
            <person name="Sieprawska-Lupa M."/>
            <person name="Whitman W.B."/>
            <person name="Anderson I."/>
            <person name="Woyke T."/>
        </authorList>
    </citation>
    <scope>NUCLEOTIDE SEQUENCE [LARGE SCALE GENOMIC DNA]</scope>
    <source>
        <strain evidence="3">ATCC BAA-1072 / DSM 3721 / NBRC 107634 / OCM 161 / Z-7303</strain>
    </source>
</reference>
<feature type="compositionally biased region" description="Low complexity" evidence="1">
    <location>
        <begin position="341"/>
        <end position="356"/>
    </location>
</feature>
<feature type="compositionally biased region" description="Basic and acidic residues" evidence="1">
    <location>
        <begin position="599"/>
        <end position="609"/>
    </location>
</feature>
<dbReference type="HOGENOM" id="CLU_448069_0_0_2"/>
<dbReference type="RefSeq" id="WP_013194085.1">
    <property type="nucleotide sequence ID" value="NC_014253.1"/>
</dbReference>
<evidence type="ECO:0000313" key="3">
    <source>
        <dbReference type="Proteomes" id="UP000000391"/>
    </source>
</evidence>
<evidence type="ECO:0000256" key="1">
    <source>
        <dbReference type="SAM" id="MobiDB-lite"/>
    </source>
</evidence>
<proteinExistence type="predicted"/>
<evidence type="ECO:0000313" key="2">
    <source>
        <dbReference type="EMBL" id="ADI73517.1"/>
    </source>
</evidence>
<dbReference type="InterPro" id="IPR010916">
    <property type="entry name" value="TonB_box_CS"/>
</dbReference>
<feature type="region of interest" description="Disordered" evidence="1">
    <location>
        <begin position="327"/>
        <end position="367"/>
    </location>
</feature>
<dbReference type="STRING" id="644295.Metev_0611"/>
<feature type="region of interest" description="Disordered" evidence="1">
    <location>
        <begin position="452"/>
        <end position="609"/>
    </location>
</feature>
<evidence type="ECO:0008006" key="4">
    <source>
        <dbReference type="Google" id="ProtNLM"/>
    </source>
</evidence>
<dbReference type="KEGG" id="mev:Metev_0611"/>
<dbReference type="Gene3D" id="2.60.40.1120">
    <property type="entry name" value="Carboxypeptidase-like, regulatory domain"/>
    <property type="match status" value="1"/>
</dbReference>
<dbReference type="SUPFAM" id="SSF49464">
    <property type="entry name" value="Carboxypeptidase regulatory domain-like"/>
    <property type="match status" value="1"/>
</dbReference>
<feature type="compositionally biased region" description="Acidic residues" evidence="1">
    <location>
        <begin position="566"/>
        <end position="576"/>
    </location>
</feature>
<name>D7E8H5_METEZ</name>